<comment type="catalytic activity">
    <reaction evidence="4">
        <text>dTTP + H2O = dTMP + diphosphate + H(+)</text>
        <dbReference type="Rhea" id="RHEA:28534"/>
        <dbReference type="ChEBI" id="CHEBI:15377"/>
        <dbReference type="ChEBI" id="CHEBI:15378"/>
        <dbReference type="ChEBI" id="CHEBI:33019"/>
        <dbReference type="ChEBI" id="CHEBI:37568"/>
        <dbReference type="ChEBI" id="CHEBI:63528"/>
        <dbReference type="EC" id="3.6.1.9"/>
    </reaction>
</comment>
<comment type="caution">
    <text evidence="4">Lacks conserved residue(s) required for the propagation of feature annotation.</text>
</comment>
<evidence type="ECO:0000256" key="1">
    <source>
        <dbReference type="ARBA" id="ARBA00001968"/>
    </source>
</evidence>
<evidence type="ECO:0000256" key="3">
    <source>
        <dbReference type="ARBA" id="ARBA00023080"/>
    </source>
</evidence>
<dbReference type="Gene3D" id="3.90.950.10">
    <property type="match status" value="1"/>
</dbReference>
<sequence>MLLNRKRVYLASRSPRRRDLLKQIGLEFELLLLREGPMREADVDETPYPGEAPSDYAERIARAKAEAGMRYLMQRRLPRMYPVYPLVAADTVVTIDGAIIGKPESNAHAAEILQLLSGRSHFVHTAVAVAFEDRLESALSTSEVTFRELSEEEIAAYIATGEPMDKAGAYGIQGLASIFVTELRGSYSGVVGLPLYETSMLLKRLGYGIL</sequence>
<feature type="site" description="Important for substrate specificity" evidence="4">
    <location>
        <position position="173"/>
    </location>
</feature>
<dbReference type="RefSeq" id="WP_147799144.1">
    <property type="nucleotide sequence ID" value="NZ_VPFL01000005.1"/>
</dbReference>
<dbReference type="PANTHER" id="PTHR43213:SF5">
    <property type="entry name" value="BIFUNCTIONAL DTTP_UTP PYROPHOSPHATASE_METHYLTRANSFERASE PROTEIN-RELATED"/>
    <property type="match status" value="1"/>
</dbReference>
<feature type="active site" description="Proton acceptor" evidence="4">
    <location>
        <position position="90"/>
    </location>
</feature>
<protein>
    <recommendedName>
        <fullName evidence="4">dTTP/UTP pyrophosphatase</fullName>
        <shortName evidence="4">dTTPase/UTPase</shortName>
        <ecNumber evidence="4">3.6.1.9</ecNumber>
    </recommendedName>
    <alternativeName>
        <fullName evidence="4">Nucleoside triphosphate pyrophosphatase</fullName>
    </alternativeName>
    <alternativeName>
        <fullName evidence="4">Nucleotide pyrophosphatase</fullName>
        <shortName evidence="4">Nucleotide PPase</shortName>
    </alternativeName>
</protein>
<dbReference type="InParanoid" id="A0A5C7EJK7"/>
<gene>
    <name evidence="5" type="ORF">FR698_05335</name>
</gene>
<comment type="caution">
    <text evidence="5">The sequence shown here is derived from an EMBL/GenBank/DDBJ whole genome shotgun (WGS) entry which is preliminary data.</text>
</comment>
<organism evidence="5 6">
    <name type="scientific">Pelomicrobium methylotrophicum</name>
    <dbReference type="NCBI Taxonomy" id="2602750"/>
    <lineage>
        <taxon>Bacteria</taxon>
        <taxon>Pseudomonadati</taxon>
        <taxon>Pseudomonadota</taxon>
        <taxon>Hydrogenophilia</taxon>
        <taxon>Hydrogenophilia incertae sedis</taxon>
        <taxon>Pelomicrobium</taxon>
    </lineage>
</organism>
<dbReference type="GO" id="GO:0036221">
    <property type="term" value="F:UTP diphosphatase activity"/>
    <property type="evidence" value="ECO:0007669"/>
    <property type="project" value="RHEA"/>
</dbReference>
<comment type="cofactor">
    <cofactor evidence="1 4">
        <name>a divalent metal cation</name>
        <dbReference type="ChEBI" id="CHEBI:60240"/>
    </cofactor>
</comment>
<comment type="function">
    <text evidence="4">Nucleoside triphosphate pyrophosphatase that hydrolyzes dTTP and UTP. May have a dual role in cell division arrest and in preventing the incorporation of modified nucleotides into cellular nucleic acids.</text>
</comment>
<evidence type="ECO:0000256" key="4">
    <source>
        <dbReference type="HAMAP-Rule" id="MF_00528"/>
    </source>
</evidence>
<dbReference type="OrthoDB" id="5292690at2"/>
<comment type="similarity">
    <text evidence="4">Belongs to the Maf family. YhdE subfamily.</text>
</comment>
<evidence type="ECO:0000313" key="6">
    <source>
        <dbReference type="Proteomes" id="UP000321201"/>
    </source>
</evidence>
<dbReference type="HAMAP" id="MF_00528">
    <property type="entry name" value="Maf"/>
    <property type="match status" value="1"/>
</dbReference>
<comment type="catalytic activity">
    <reaction evidence="4">
        <text>UTP + H2O = UMP + diphosphate + H(+)</text>
        <dbReference type="Rhea" id="RHEA:29395"/>
        <dbReference type="ChEBI" id="CHEBI:15377"/>
        <dbReference type="ChEBI" id="CHEBI:15378"/>
        <dbReference type="ChEBI" id="CHEBI:33019"/>
        <dbReference type="ChEBI" id="CHEBI:46398"/>
        <dbReference type="ChEBI" id="CHEBI:57865"/>
        <dbReference type="EC" id="3.6.1.9"/>
    </reaction>
</comment>
<comment type="subcellular location">
    <subcellularLocation>
        <location evidence="4">Cytoplasm</location>
    </subcellularLocation>
</comment>
<dbReference type="PIRSF" id="PIRSF006305">
    <property type="entry name" value="Maf"/>
    <property type="match status" value="1"/>
</dbReference>
<feature type="site" description="Important for substrate specificity" evidence="4">
    <location>
        <position position="91"/>
    </location>
</feature>
<keyword evidence="6" id="KW-1185">Reference proteome</keyword>
<dbReference type="CDD" id="cd00555">
    <property type="entry name" value="Maf"/>
    <property type="match status" value="1"/>
</dbReference>
<proteinExistence type="inferred from homology"/>
<keyword evidence="4" id="KW-0963">Cytoplasm</keyword>
<keyword evidence="3 4" id="KW-0546">Nucleotide metabolism</keyword>
<reference evidence="5 6" key="1">
    <citation type="submission" date="2019-08" db="EMBL/GenBank/DDBJ databases">
        <title>Pelomicrobium methylotrophicum gen. nov., sp. nov. a moderately thermophilic, facultatively anaerobic, lithoautotrophic and methylotrophic bacterium isolated from a terrestrial mud volcano.</title>
        <authorList>
            <person name="Slobodkina G.B."/>
            <person name="Merkel A.Y."/>
            <person name="Slobodkin A.I."/>
        </authorList>
    </citation>
    <scope>NUCLEOTIDE SEQUENCE [LARGE SCALE GENOMIC DNA]</scope>
    <source>
        <strain evidence="5 6">SM250</strain>
    </source>
</reference>
<dbReference type="GO" id="GO:0005737">
    <property type="term" value="C:cytoplasm"/>
    <property type="evidence" value="ECO:0007669"/>
    <property type="project" value="UniProtKB-SubCell"/>
</dbReference>
<dbReference type="EMBL" id="VPFL01000005">
    <property type="protein sequence ID" value="TXF12652.1"/>
    <property type="molecule type" value="Genomic_DNA"/>
</dbReference>
<dbReference type="FunCoup" id="A0A5C7EJK7">
    <property type="interactions" value="337"/>
</dbReference>
<feature type="site" description="Important for substrate specificity" evidence="4">
    <location>
        <position position="16"/>
    </location>
</feature>
<dbReference type="SUPFAM" id="SSF52972">
    <property type="entry name" value="ITPase-like"/>
    <property type="match status" value="1"/>
</dbReference>
<name>A0A5C7EJK7_9PROT</name>
<dbReference type="InterPro" id="IPR003697">
    <property type="entry name" value="Maf-like"/>
</dbReference>
<dbReference type="EC" id="3.6.1.9" evidence="4"/>
<evidence type="ECO:0000313" key="5">
    <source>
        <dbReference type="EMBL" id="TXF12652.1"/>
    </source>
</evidence>
<dbReference type="InterPro" id="IPR029001">
    <property type="entry name" value="ITPase-like_fam"/>
</dbReference>
<dbReference type="NCBIfam" id="TIGR00172">
    <property type="entry name" value="maf"/>
    <property type="match status" value="1"/>
</dbReference>
<dbReference type="Pfam" id="PF02545">
    <property type="entry name" value="Maf"/>
    <property type="match status" value="1"/>
</dbReference>
<accession>A0A5C7EJK7</accession>
<dbReference type="AlphaFoldDB" id="A0A5C7EJK7"/>
<dbReference type="GO" id="GO:0036218">
    <property type="term" value="F:dTTP diphosphatase activity"/>
    <property type="evidence" value="ECO:0007669"/>
    <property type="project" value="RHEA"/>
</dbReference>
<evidence type="ECO:0000256" key="2">
    <source>
        <dbReference type="ARBA" id="ARBA00022801"/>
    </source>
</evidence>
<dbReference type="Proteomes" id="UP000321201">
    <property type="component" value="Unassembled WGS sequence"/>
</dbReference>
<dbReference type="GO" id="GO:0009117">
    <property type="term" value="P:nucleotide metabolic process"/>
    <property type="evidence" value="ECO:0007669"/>
    <property type="project" value="UniProtKB-KW"/>
</dbReference>
<dbReference type="PANTHER" id="PTHR43213">
    <property type="entry name" value="BIFUNCTIONAL DTTP/UTP PYROPHOSPHATASE/METHYLTRANSFERASE PROTEIN-RELATED"/>
    <property type="match status" value="1"/>
</dbReference>
<keyword evidence="2 4" id="KW-0378">Hydrolase</keyword>